<sequence length="237" mass="26340">MPDAIFADPRLAALYDTFDGDRDDLDAYQRIVAELGARTIVDVGCGTGCLALRLAVAGCTVTGVDPAVASLDIARGKPGGDRVTWLPALPDQRFDLAVMTGNVAQVFLTDREWQDTLTGLYDVLVPGGHLVFETRRPEYRVWDEWARDTGPVVRAVPGVGEVRQQRRLTGVRLPLVSFRYTYTFPDGQVLESDSTLRFRDRNELCDTLTGVGFEIVEVRQAPDRPARERVFLCRRPA</sequence>
<evidence type="ECO:0000256" key="1">
    <source>
        <dbReference type="ARBA" id="ARBA00022679"/>
    </source>
</evidence>
<evidence type="ECO:0000313" key="3">
    <source>
        <dbReference type="EMBL" id="MBB3098467.1"/>
    </source>
</evidence>
<reference evidence="3 4" key="1">
    <citation type="submission" date="2020-08" db="EMBL/GenBank/DDBJ databases">
        <title>Genomic Encyclopedia of Type Strains, Phase III (KMG-III): the genomes of soil and plant-associated and newly described type strains.</title>
        <authorList>
            <person name="Whitman W."/>
        </authorList>
    </citation>
    <scope>NUCLEOTIDE SEQUENCE [LARGE SCALE GENOMIC DNA]</scope>
    <source>
        <strain evidence="3 4">CECT 3287</strain>
    </source>
</reference>
<dbReference type="GO" id="GO:0008168">
    <property type="term" value="F:methyltransferase activity"/>
    <property type="evidence" value="ECO:0007669"/>
    <property type="project" value="UniProtKB-KW"/>
</dbReference>
<dbReference type="SUPFAM" id="SSF53335">
    <property type="entry name" value="S-adenosyl-L-methionine-dependent methyltransferases"/>
    <property type="match status" value="1"/>
</dbReference>
<gene>
    <name evidence="3" type="ORF">FHR83_006166</name>
</gene>
<dbReference type="Gene3D" id="3.40.50.150">
    <property type="entry name" value="Vaccinia Virus protein VP39"/>
    <property type="match status" value="1"/>
</dbReference>
<organism evidence="3 4">
    <name type="scientific">Actinoplanes campanulatus</name>
    <dbReference type="NCBI Taxonomy" id="113559"/>
    <lineage>
        <taxon>Bacteria</taxon>
        <taxon>Bacillati</taxon>
        <taxon>Actinomycetota</taxon>
        <taxon>Actinomycetes</taxon>
        <taxon>Micromonosporales</taxon>
        <taxon>Micromonosporaceae</taxon>
        <taxon>Actinoplanes</taxon>
    </lineage>
</organism>
<keyword evidence="4" id="KW-1185">Reference proteome</keyword>
<dbReference type="AlphaFoldDB" id="A0A7W5ALY0"/>
<accession>A0A7W5ALY0</accession>
<evidence type="ECO:0000313" key="4">
    <source>
        <dbReference type="Proteomes" id="UP000590749"/>
    </source>
</evidence>
<dbReference type="Proteomes" id="UP000590749">
    <property type="component" value="Unassembled WGS sequence"/>
</dbReference>
<comment type="caution">
    <text evidence="3">The sequence shown here is derived from an EMBL/GenBank/DDBJ whole genome shotgun (WGS) entry which is preliminary data.</text>
</comment>
<feature type="domain" description="Methyltransferase" evidence="2">
    <location>
        <begin position="40"/>
        <end position="128"/>
    </location>
</feature>
<dbReference type="Pfam" id="PF13649">
    <property type="entry name" value="Methyltransf_25"/>
    <property type="match status" value="1"/>
</dbReference>
<dbReference type="PANTHER" id="PTHR43861">
    <property type="entry name" value="TRANS-ACONITATE 2-METHYLTRANSFERASE-RELATED"/>
    <property type="match status" value="1"/>
</dbReference>
<protein>
    <submittedName>
        <fullName evidence="3">SAM-dependent methyltransferase</fullName>
    </submittedName>
</protein>
<name>A0A7W5ALY0_9ACTN</name>
<proteinExistence type="predicted"/>
<dbReference type="CDD" id="cd02440">
    <property type="entry name" value="AdoMet_MTases"/>
    <property type="match status" value="1"/>
</dbReference>
<keyword evidence="3" id="KW-0489">Methyltransferase</keyword>
<dbReference type="GO" id="GO:0032259">
    <property type="term" value="P:methylation"/>
    <property type="evidence" value="ECO:0007669"/>
    <property type="project" value="UniProtKB-KW"/>
</dbReference>
<evidence type="ECO:0000259" key="2">
    <source>
        <dbReference type="Pfam" id="PF13649"/>
    </source>
</evidence>
<dbReference type="InterPro" id="IPR029063">
    <property type="entry name" value="SAM-dependent_MTases_sf"/>
</dbReference>
<dbReference type="RefSeq" id="WP_183224548.1">
    <property type="nucleotide sequence ID" value="NZ_BMPW01000017.1"/>
</dbReference>
<dbReference type="InterPro" id="IPR041698">
    <property type="entry name" value="Methyltransf_25"/>
</dbReference>
<dbReference type="EMBL" id="JACHXF010000015">
    <property type="protein sequence ID" value="MBB3098467.1"/>
    <property type="molecule type" value="Genomic_DNA"/>
</dbReference>
<keyword evidence="1 3" id="KW-0808">Transferase</keyword>